<comment type="caution">
    <text evidence="1">The sequence shown here is derived from an EMBL/GenBank/DDBJ whole genome shotgun (WGS) entry which is preliminary data.</text>
</comment>
<evidence type="ECO:0000313" key="1">
    <source>
        <dbReference type="EMBL" id="MUG71891.1"/>
    </source>
</evidence>
<gene>
    <name evidence="1" type="ORF">GNP93_14555</name>
</gene>
<name>A0A7X3CTM0_9BACL</name>
<evidence type="ECO:0000313" key="2">
    <source>
        <dbReference type="Proteomes" id="UP000450917"/>
    </source>
</evidence>
<proteinExistence type="predicted"/>
<dbReference type="Proteomes" id="UP000450917">
    <property type="component" value="Unassembled WGS sequence"/>
</dbReference>
<accession>A0A7X3CTM0</accession>
<organism evidence="1 2">
    <name type="scientific">Paenibacillus validus</name>
    <dbReference type="NCBI Taxonomy" id="44253"/>
    <lineage>
        <taxon>Bacteria</taxon>
        <taxon>Bacillati</taxon>
        <taxon>Bacillota</taxon>
        <taxon>Bacilli</taxon>
        <taxon>Bacillales</taxon>
        <taxon>Paenibacillaceae</taxon>
        <taxon>Paenibacillus</taxon>
    </lineage>
</organism>
<dbReference type="AlphaFoldDB" id="A0A7X3CTM0"/>
<keyword evidence="2" id="KW-1185">Reference proteome</keyword>
<protein>
    <submittedName>
        <fullName evidence="1">Uncharacterized protein</fullName>
    </submittedName>
</protein>
<dbReference type="RefSeq" id="WP_155614928.1">
    <property type="nucleotide sequence ID" value="NZ_WNZX01000011.1"/>
</dbReference>
<reference evidence="1 2" key="1">
    <citation type="submission" date="2019-11" db="EMBL/GenBank/DDBJ databases">
        <title>Draft genome sequences of five Paenibacillus species of dairy origin.</title>
        <authorList>
            <person name="Olajide A.M."/>
            <person name="Chen S."/>
            <person name="Lapointe G."/>
        </authorList>
    </citation>
    <scope>NUCLEOTIDE SEQUENCE [LARGE SCALE GENOMIC DNA]</scope>
    <source>
        <strain evidence="1 2">2CS3</strain>
    </source>
</reference>
<sequence length="130" mass="14717">MTHSVSTPAVKELRQDLRQLSPSVQRVHVTFTRPNLTIRADTAGLPDPAVLEAMLERVKAFATVEHVNEAARSVKWELEVSYVHFTVNSDGNAETAEAAYFARYFRTSDASDDSPDNIEAYRTWYEMKKP</sequence>
<dbReference type="EMBL" id="WNZX01000011">
    <property type="protein sequence ID" value="MUG71891.1"/>
    <property type="molecule type" value="Genomic_DNA"/>
</dbReference>